<dbReference type="Pfam" id="PF00072">
    <property type="entry name" value="Response_reg"/>
    <property type="match status" value="1"/>
</dbReference>
<comment type="subcellular location">
    <subcellularLocation>
        <location evidence="1">Cytoplasm</location>
    </subcellularLocation>
</comment>
<dbReference type="SMART" id="SM00862">
    <property type="entry name" value="Trans_reg_C"/>
    <property type="match status" value="1"/>
</dbReference>
<dbReference type="PANTHER" id="PTHR48111">
    <property type="entry name" value="REGULATOR OF RPOS"/>
    <property type="match status" value="1"/>
</dbReference>
<dbReference type="CDD" id="cd00383">
    <property type="entry name" value="trans_reg_C"/>
    <property type="match status" value="1"/>
</dbReference>
<evidence type="ECO:0000256" key="6">
    <source>
        <dbReference type="ARBA" id="ARBA00023125"/>
    </source>
</evidence>
<evidence type="ECO:0000256" key="2">
    <source>
        <dbReference type="ARBA" id="ARBA00022490"/>
    </source>
</evidence>
<feature type="modified residue" description="4-aspartylphosphate" evidence="8">
    <location>
        <position position="53"/>
    </location>
</feature>
<dbReference type="EMBL" id="CP132914">
    <property type="protein sequence ID" value="WMB71291.1"/>
    <property type="molecule type" value="Genomic_DNA"/>
</dbReference>
<dbReference type="GO" id="GO:0000156">
    <property type="term" value="F:phosphorelay response regulator activity"/>
    <property type="evidence" value="ECO:0007669"/>
    <property type="project" value="TreeGrafter"/>
</dbReference>
<evidence type="ECO:0000256" key="1">
    <source>
        <dbReference type="ARBA" id="ARBA00004496"/>
    </source>
</evidence>
<dbReference type="FunFam" id="3.40.50.2300:FF:000021">
    <property type="entry name" value="Two-component system response regulator KdpE"/>
    <property type="match status" value="1"/>
</dbReference>
<dbReference type="GO" id="GO:0042802">
    <property type="term" value="F:identical protein binding"/>
    <property type="evidence" value="ECO:0007669"/>
    <property type="project" value="UniProtKB-ARBA"/>
</dbReference>
<dbReference type="GO" id="GO:0000987">
    <property type="term" value="F:cis-regulatory region sequence-specific DNA binding"/>
    <property type="evidence" value="ECO:0007669"/>
    <property type="project" value="UniProtKB-ARBA"/>
</dbReference>
<dbReference type="Gene3D" id="3.40.50.2300">
    <property type="match status" value="1"/>
</dbReference>
<dbReference type="GO" id="GO:0032993">
    <property type="term" value="C:protein-DNA complex"/>
    <property type="evidence" value="ECO:0007669"/>
    <property type="project" value="TreeGrafter"/>
</dbReference>
<dbReference type="CDD" id="cd17620">
    <property type="entry name" value="REC_OmpR_KdpE-like"/>
    <property type="match status" value="1"/>
</dbReference>
<evidence type="ECO:0000256" key="5">
    <source>
        <dbReference type="ARBA" id="ARBA00023015"/>
    </source>
</evidence>
<reference evidence="13" key="2">
    <citation type="submission" date="2023-08" db="EMBL/GenBank/DDBJ databases">
        <title>Complete genome sequence of Shewanella oncorhynchi Z-P2, a siderophore putrebactin-producing bacterium.</title>
        <authorList>
            <person name="Zhang Y."/>
        </authorList>
    </citation>
    <scope>NUCLEOTIDE SEQUENCE</scope>
    <source>
        <strain evidence="13">Z-P2</strain>
    </source>
</reference>
<dbReference type="RefSeq" id="WP_028760150.1">
    <property type="nucleotide sequence ID" value="NZ_CP132914.1"/>
</dbReference>
<dbReference type="GO" id="GO:0005829">
    <property type="term" value="C:cytosol"/>
    <property type="evidence" value="ECO:0007669"/>
    <property type="project" value="TreeGrafter"/>
</dbReference>
<dbReference type="Gene3D" id="6.10.250.690">
    <property type="match status" value="1"/>
</dbReference>
<dbReference type="PROSITE" id="PS51755">
    <property type="entry name" value="OMPR_PHOB"/>
    <property type="match status" value="1"/>
</dbReference>
<keyword evidence="5" id="KW-0805">Transcription regulation</keyword>
<evidence type="ECO:0000256" key="4">
    <source>
        <dbReference type="ARBA" id="ARBA00023012"/>
    </source>
</evidence>
<evidence type="ECO:0000313" key="12">
    <source>
        <dbReference type="EMBL" id="NLQ22569.1"/>
    </source>
</evidence>
<dbReference type="GO" id="GO:0045893">
    <property type="term" value="P:positive regulation of DNA-templated transcription"/>
    <property type="evidence" value="ECO:0007669"/>
    <property type="project" value="UniProtKB-ARBA"/>
</dbReference>
<dbReference type="Proteomes" id="UP000527352">
    <property type="component" value="Unassembled WGS sequence"/>
</dbReference>
<feature type="DNA-binding region" description="OmpR/PhoB-type" evidence="9">
    <location>
        <begin position="126"/>
        <end position="225"/>
    </location>
</feature>
<dbReference type="SUPFAM" id="SSF52172">
    <property type="entry name" value="CheY-like"/>
    <property type="match status" value="1"/>
</dbReference>
<feature type="domain" description="Response regulatory" evidence="10">
    <location>
        <begin position="4"/>
        <end position="117"/>
    </location>
</feature>
<evidence type="ECO:0000256" key="8">
    <source>
        <dbReference type="PROSITE-ProRule" id="PRU00169"/>
    </source>
</evidence>
<dbReference type="InterPro" id="IPR039420">
    <property type="entry name" value="WalR-like"/>
</dbReference>
<dbReference type="SMART" id="SM00448">
    <property type="entry name" value="REC"/>
    <property type="match status" value="1"/>
</dbReference>
<evidence type="ECO:0000313" key="14">
    <source>
        <dbReference type="Proteomes" id="UP000527352"/>
    </source>
</evidence>
<keyword evidence="4" id="KW-0902">Two-component regulatory system</keyword>
<dbReference type="InterPro" id="IPR011006">
    <property type="entry name" value="CheY-like_superfamily"/>
</dbReference>
<keyword evidence="14" id="KW-1185">Reference proteome</keyword>
<keyword evidence="3 8" id="KW-0597">Phosphoprotein</keyword>
<dbReference type="InterPro" id="IPR001789">
    <property type="entry name" value="Sig_transdc_resp-reg_receiver"/>
</dbReference>
<dbReference type="Proteomes" id="UP001236800">
    <property type="component" value="Chromosome"/>
</dbReference>
<gene>
    <name evidence="12" type="ORF">HGO26_06700</name>
    <name evidence="13" type="ORF">RA178_12675</name>
</gene>
<evidence type="ECO:0000313" key="13">
    <source>
        <dbReference type="EMBL" id="WMB71291.1"/>
    </source>
</evidence>
<evidence type="ECO:0000259" key="11">
    <source>
        <dbReference type="PROSITE" id="PS51755"/>
    </source>
</evidence>
<keyword evidence="6 9" id="KW-0238">DNA-binding</keyword>
<dbReference type="PROSITE" id="PS50110">
    <property type="entry name" value="RESPONSE_REGULATORY"/>
    <property type="match status" value="1"/>
</dbReference>
<dbReference type="InterPro" id="IPR001867">
    <property type="entry name" value="OmpR/PhoB-type_DNA-bd"/>
</dbReference>
<dbReference type="PANTHER" id="PTHR48111:SF50">
    <property type="entry name" value="KDP OPERON TRANSCRIPTIONAL REGULATORY PROTEIN KDPE"/>
    <property type="match status" value="1"/>
</dbReference>
<reference evidence="12 14" key="1">
    <citation type="submission" date="2020-04" db="EMBL/GenBank/DDBJ databases">
        <title>The first description of lens atrophy caused by putative novel Shewanella sp. that is a new emerging pathogen for cultured rainbow trout?</title>
        <authorList>
            <person name="Saticioglu I.B."/>
            <person name="Duman M."/>
            <person name="Altun S."/>
        </authorList>
    </citation>
    <scope>NUCLEOTIDE SEQUENCE [LARGE SCALE GENOMIC DNA]</scope>
    <source>
        <strain evidence="12 14">S-1</strain>
    </source>
</reference>
<dbReference type="AlphaFoldDB" id="A0AA50KAT4"/>
<evidence type="ECO:0000256" key="7">
    <source>
        <dbReference type="ARBA" id="ARBA00023163"/>
    </source>
</evidence>
<keyword evidence="7" id="KW-0804">Transcription</keyword>
<evidence type="ECO:0000256" key="9">
    <source>
        <dbReference type="PROSITE-ProRule" id="PRU01091"/>
    </source>
</evidence>
<dbReference type="EMBL" id="JABAEB010000003">
    <property type="protein sequence ID" value="NLQ22569.1"/>
    <property type="molecule type" value="Genomic_DNA"/>
</dbReference>
<dbReference type="Gene3D" id="1.10.10.10">
    <property type="entry name" value="Winged helix-like DNA-binding domain superfamily/Winged helix DNA-binding domain"/>
    <property type="match status" value="1"/>
</dbReference>
<dbReference type="InterPro" id="IPR036388">
    <property type="entry name" value="WH-like_DNA-bd_sf"/>
</dbReference>
<evidence type="ECO:0000256" key="3">
    <source>
        <dbReference type="ARBA" id="ARBA00022553"/>
    </source>
</evidence>
<dbReference type="GeneID" id="301340052"/>
<sequence length="227" mass="25547">MAIKIVVIDDETQIRRMLRIALTSEGYDVTEAENGQQGLAAVARQQPELVILDLGLPDMEGHQVLQELRGWSDVAVIVLSVRNQDKEKVAALDAGAQDYVTKPFSVEELLARVRAILRDHIKPEKLPILDDGKLQIDLSRRLVKVDHQIVELTPKEYAVLSKLASSPNCVVTQTQLLKEIWGPAHTEDTHYLRIVVSHLRQKLGDSPSEPQYVRTEPGVGYRFYIDL</sequence>
<dbReference type="Pfam" id="PF00486">
    <property type="entry name" value="Trans_reg_C"/>
    <property type="match status" value="1"/>
</dbReference>
<evidence type="ECO:0000259" key="10">
    <source>
        <dbReference type="PROSITE" id="PS50110"/>
    </source>
</evidence>
<feature type="domain" description="OmpR/PhoB-type" evidence="11">
    <location>
        <begin position="126"/>
        <end position="225"/>
    </location>
</feature>
<dbReference type="KEGG" id="sog:RA178_12675"/>
<organism evidence="13">
    <name type="scientific">Shewanella oncorhynchi</name>
    <dbReference type="NCBI Taxonomy" id="2726434"/>
    <lineage>
        <taxon>Bacteria</taxon>
        <taxon>Pseudomonadati</taxon>
        <taxon>Pseudomonadota</taxon>
        <taxon>Gammaproteobacteria</taxon>
        <taxon>Alteromonadales</taxon>
        <taxon>Shewanellaceae</taxon>
        <taxon>Shewanella</taxon>
    </lineage>
</organism>
<proteinExistence type="predicted"/>
<keyword evidence="2" id="KW-0963">Cytoplasm</keyword>
<name>A0AA50KAT4_9GAMM</name>
<protein>
    <submittedName>
        <fullName evidence="13">Response regulator</fullName>
    </submittedName>
</protein>
<accession>A0AA50KAT4</accession>